<organism evidence="4 5">
    <name type="scientific">Galleria mellonella</name>
    <name type="common">Greater wax moth</name>
    <dbReference type="NCBI Taxonomy" id="7137"/>
    <lineage>
        <taxon>Eukaryota</taxon>
        <taxon>Metazoa</taxon>
        <taxon>Ecdysozoa</taxon>
        <taxon>Arthropoda</taxon>
        <taxon>Hexapoda</taxon>
        <taxon>Insecta</taxon>
        <taxon>Pterygota</taxon>
        <taxon>Neoptera</taxon>
        <taxon>Endopterygota</taxon>
        <taxon>Lepidoptera</taxon>
        <taxon>Glossata</taxon>
        <taxon>Ditrysia</taxon>
        <taxon>Pyraloidea</taxon>
        <taxon>Pyralidae</taxon>
        <taxon>Galleriinae</taxon>
        <taxon>Galleria</taxon>
    </lineage>
</organism>
<feature type="domain" description="BESS" evidence="3">
    <location>
        <begin position="199"/>
        <end position="238"/>
    </location>
</feature>
<gene>
    <name evidence="5" type="primary">LOC128200052</name>
</gene>
<dbReference type="InterPro" id="IPR006578">
    <property type="entry name" value="MADF-dom"/>
</dbReference>
<dbReference type="RefSeq" id="XP_052748000.1">
    <property type="nucleotide sequence ID" value="XM_052892040.1"/>
</dbReference>
<reference evidence="5" key="1">
    <citation type="submission" date="2025-08" db="UniProtKB">
        <authorList>
            <consortium name="RefSeq"/>
        </authorList>
    </citation>
    <scope>IDENTIFICATION</scope>
    <source>
        <tissue evidence="5">Whole larvae</tissue>
    </source>
</reference>
<dbReference type="PANTHER" id="PTHR12243">
    <property type="entry name" value="MADF DOMAIN TRANSCRIPTION FACTOR"/>
    <property type="match status" value="1"/>
</dbReference>
<dbReference type="InterPro" id="IPR004210">
    <property type="entry name" value="BESS_motif"/>
</dbReference>
<dbReference type="Pfam" id="PF10545">
    <property type="entry name" value="MADF_DNA_bdg"/>
    <property type="match status" value="1"/>
</dbReference>
<dbReference type="Pfam" id="PF02944">
    <property type="entry name" value="BESS"/>
    <property type="match status" value="1"/>
</dbReference>
<dbReference type="PROSITE" id="PS51029">
    <property type="entry name" value="MADF"/>
    <property type="match status" value="1"/>
</dbReference>
<keyword evidence="1" id="KW-0539">Nucleus</keyword>
<evidence type="ECO:0000313" key="5">
    <source>
        <dbReference type="RefSeq" id="XP_052748000.1"/>
    </source>
</evidence>
<accession>A0ABM3MA60</accession>
<evidence type="ECO:0000256" key="1">
    <source>
        <dbReference type="PROSITE-ProRule" id="PRU00371"/>
    </source>
</evidence>
<name>A0ABM3MA60_GALME</name>
<dbReference type="SMART" id="SM00595">
    <property type="entry name" value="MADF"/>
    <property type="match status" value="1"/>
</dbReference>
<keyword evidence="4" id="KW-1185">Reference proteome</keyword>
<dbReference type="PROSITE" id="PS51031">
    <property type="entry name" value="BESS"/>
    <property type="match status" value="1"/>
</dbReference>
<dbReference type="PANTHER" id="PTHR12243:SF67">
    <property type="entry name" value="COREPRESSOR OF PANGOLIN, ISOFORM A-RELATED"/>
    <property type="match status" value="1"/>
</dbReference>
<comment type="subcellular location">
    <subcellularLocation>
        <location evidence="1">Nucleus</location>
    </subcellularLocation>
</comment>
<sequence length="255" mass="29983">MAELSDENSGNAENEKSEEINYKRIVDTRDLIAMVKRYRCLWDRRHADYKNKHLKTKAWKEIYREIEPTYDSLSPTVRYQMGLTITKKWNNVRDSFVKYRKSARSPKPYIYSNEMTFLDVILNTDEQKESNTGVDSEEGDNWMGEVFIDVDESTEEVASKRPKYDVLNVTKEESAVCEDHLRDDPNIVTFLANLIQKEEDEDRAFFKSITPAVKTLSEEAKLEFRLMVMKILKSLKKREKQKIKREPSVLNSDSE</sequence>
<dbReference type="GeneID" id="128200052"/>
<evidence type="ECO:0000259" key="3">
    <source>
        <dbReference type="PROSITE" id="PS51031"/>
    </source>
</evidence>
<evidence type="ECO:0000313" key="4">
    <source>
        <dbReference type="Proteomes" id="UP001652740"/>
    </source>
</evidence>
<protein>
    <submittedName>
        <fullName evidence="5">Uncharacterized protein LOC128200052</fullName>
    </submittedName>
</protein>
<dbReference type="InterPro" id="IPR039353">
    <property type="entry name" value="TF_Adf1"/>
</dbReference>
<proteinExistence type="predicted"/>
<feature type="domain" description="MADF" evidence="2">
    <location>
        <begin position="30"/>
        <end position="123"/>
    </location>
</feature>
<dbReference type="Proteomes" id="UP001652740">
    <property type="component" value="Unplaced"/>
</dbReference>
<evidence type="ECO:0000259" key="2">
    <source>
        <dbReference type="PROSITE" id="PS51029"/>
    </source>
</evidence>